<dbReference type="GO" id="GO:0005789">
    <property type="term" value="C:endoplasmic reticulum membrane"/>
    <property type="evidence" value="ECO:0007669"/>
    <property type="project" value="TreeGrafter"/>
</dbReference>
<dbReference type="SUPFAM" id="SSF103481">
    <property type="entry name" value="Multidrug resistance efflux transporter EmrE"/>
    <property type="match status" value="1"/>
</dbReference>
<evidence type="ECO:0000256" key="4">
    <source>
        <dbReference type="ARBA" id="ARBA00022989"/>
    </source>
</evidence>
<dbReference type="EMBL" id="LXWW01000202">
    <property type="protein sequence ID" value="OAO14878.1"/>
    <property type="molecule type" value="Genomic_DNA"/>
</dbReference>
<keyword evidence="4 6" id="KW-1133">Transmembrane helix</keyword>
<gene>
    <name evidence="7" type="ORF">AV274_3387</name>
</gene>
<evidence type="ECO:0000256" key="1">
    <source>
        <dbReference type="ARBA" id="ARBA00004141"/>
    </source>
</evidence>
<dbReference type="Proteomes" id="UP000078348">
    <property type="component" value="Unassembled WGS sequence"/>
</dbReference>
<dbReference type="GO" id="GO:0005460">
    <property type="term" value="F:UDP-glucose transmembrane transporter activity"/>
    <property type="evidence" value="ECO:0007669"/>
    <property type="project" value="TreeGrafter"/>
</dbReference>
<keyword evidence="2" id="KW-0813">Transport</keyword>
<feature type="transmembrane region" description="Helical" evidence="6">
    <location>
        <begin position="259"/>
        <end position="277"/>
    </location>
</feature>
<keyword evidence="5 6" id="KW-0472">Membrane</keyword>
<dbReference type="AlphaFoldDB" id="A0A196SCZ2"/>
<feature type="transmembrane region" description="Helical" evidence="6">
    <location>
        <begin position="9"/>
        <end position="26"/>
    </location>
</feature>
<organism evidence="7 8">
    <name type="scientific">Blastocystis sp. subtype 1 (strain ATCC 50177 / NandII)</name>
    <dbReference type="NCBI Taxonomy" id="478820"/>
    <lineage>
        <taxon>Eukaryota</taxon>
        <taxon>Sar</taxon>
        <taxon>Stramenopiles</taxon>
        <taxon>Bigyra</taxon>
        <taxon>Opalozoa</taxon>
        <taxon>Opalinata</taxon>
        <taxon>Blastocystidae</taxon>
        <taxon>Blastocystis</taxon>
    </lineage>
</organism>
<evidence type="ECO:0000256" key="6">
    <source>
        <dbReference type="SAM" id="Phobius"/>
    </source>
</evidence>
<dbReference type="PANTHER" id="PTHR10778">
    <property type="entry name" value="SOLUTE CARRIER FAMILY 35 MEMBER B"/>
    <property type="match status" value="1"/>
</dbReference>
<accession>A0A196SCZ2</accession>
<evidence type="ECO:0000313" key="8">
    <source>
        <dbReference type="Proteomes" id="UP000078348"/>
    </source>
</evidence>
<feature type="transmembrane region" description="Helical" evidence="6">
    <location>
        <begin position="198"/>
        <end position="215"/>
    </location>
</feature>
<dbReference type="OrthoDB" id="1601at2759"/>
<comment type="caution">
    <text evidence="7">The sequence shown here is derived from an EMBL/GenBank/DDBJ whole genome shotgun (WGS) entry which is preliminary data.</text>
</comment>
<dbReference type="InterPro" id="IPR037185">
    <property type="entry name" value="EmrE-like"/>
</dbReference>
<dbReference type="Pfam" id="PF08449">
    <property type="entry name" value="UAA"/>
    <property type="match status" value="1"/>
</dbReference>
<keyword evidence="3 6" id="KW-0812">Transmembrane</keyword>
<name>A0A196SCZ2_BLAHN</name>
<dbReference type="GO" id="GO:0005459">
    <property type="term" value="F:UDP-galactose transmembrane transporter activity"/>
    <property type="evidence" value="ECO:0007669"/>
    <property type="project" value="TreeGrafter"/>
</dbReference>
<evidence type="ECO:0000313" key="7">
    <source>
        <dbReference type="EMBL" id="OAO14878.1"/>
    </source>
</evidence>
<evidence type="ECO:0000256" key="5">
    <source>
        <dbReference type="ARBA" id="ARBA00023136"/>
    </source>
</evidence>
<dbReference type="PANTHER" id="PTHR10778:SF18">
    <property type="entry name" value="SUGAR PHOSPHATE TRANSPORTER DOMAIN-CONTAINING PROTEIN"/>
    <property type="match status" value="1"/>
</dbReference>
<evidence type="ECO:0000256" key="2">
    <source>
        <dbReference type="ARBA" id="ARBA00022448"/>
    </source>
</evidence>
<comment type="subcellular location">
    <subcellularLocation>
        <location evidence="1">Membrane</location>
        <topology evidence="1">Multi-pass membrane protein</topology>
    </subcellularLocation>
</comment>
<protein>
    <submittedName>
        <fullName evidence="7">Drug/Metabolite Transporter (DMT) Superfamily protein</fullName>
    </submittedName>
</protein>
<feature type="transmembrane region" description="Helical" evidence="6">
    <location>
        <begin position="46"/>
        <end position="68"/>
    </location>
</feature>
<dbReference type="Gene3D" id="1.10.3730.20">
    <property type="match status" value="1"/>
</dbReference>
<sequence>MDFQYYKRLFISIAGIYSVYLNYGLVQEKMFAYRYVSPEGTRFKYTSVLLILQCFINFLIASIGNACFGAKPKPFSTQTPKKDLVGRCIVLRNRGKDERCIIQDIVLDGGTSTLTLKTSMGDVVEKTVRDSDDICFVKDRLSDYWIYGVCYTLAMIFSNSSLKHVNYPTQVLGKSCKMIPVLLAGTIFGTRKYSLRKYVSVFIITSGIVLFQMMSKKKRISQESNSTFGLILLFLSLCMDGVCGMQQDVVVPRFKPSPLRLQQMLNVFGMLVSFATAMLKGELRPGVQFLLRNRQCLWYAVQFGLCSSVGQMFILYTVRHFPPLVLSTITTTRKFFSILISVLFMGNEISFYQWIGVVLVFFGIFFDKMGSQKEKKHGN</sequence>
<reference evidence="7 8" key="1">
    <citation type="submission" date="2016-05" db="EMBL/GenBank/DDBJ databases">
        <title>Nuclear genome of Blastocystis sp. subtype 1 NandII.</title>
        <authorList>
            <person name="Gentekaki E."/>
            <person name="Curtis B."/>
            <person name="Stairs C."/>
            <person name="Eme L."/>
            <person name="Herman E."/>
            <person name="Klimes V."/>
            <person name="Arias M.C."/>
            <person name="Elias M."/>
            <person name="Hilliou F."/>
            <person name="Klute M."/>
            <person name="Malik S.-B."/>
            <person name="Pightling A."/>
            <person name="Rachubinski R."/>
            <person name="Salas D."/>
            <person name="Schlacht A."/>
            <person name="Suga H."/>
            <person name="Archibald J."/>
            <person name="Ball S.G."/>
            <person name="Clark G."/>
            <person name="Dacks J."/>
            <person name="Van Der Giezen M."/>
            <person name="Tsaousis A."/>
            <person name="Roger A."/>
        </authorList>
    </citation>
    <scope>NUCLEOTIDE SEQUENCE [LARGE SCALE GENOMIC DNA]</scope>
    <source>
        <strain evidence="8">ATCC 50177 / NandII</strain>
    </source>
</reference>
<proteinExistence type="predicted"/>
<keyword evidence="8" id="KW-1185">Reference proteome</keyword>
<feature type="transmembrane region" description="Helical" evidence="6">
    <location>
        <begin position="297"/>
        <end position="318"/>
    </location>
</feature>
<dbReference type="GO" id="GO:0000139">
    <property type="term" value="C:Golgi membrane"/>
    <property type="evidence" value="ECO:0007669"/>
    <property type="project" value="TreeGrafter"/>
</dbReference>
<dbReference type="STRING" id="478820.A0A196SCZ2"/>
<evidence type="ECO:0000256" key="3">
    <source>
        <dbReference type="ARBA" id="ARBA00022692"/>
    </source>
</evidence>
<dbReference type="InterPro" id="IPR013657">
    <property type="entry name" value="SCL35B1-4/HUT1"/>
</dbReference>
<feature type="transmembrane region" description="Helical" evidence="6">
    <location>
        <begin position="338"/>
        <end position="366"/>
    </location>
</feature>